<dbReference type="GO" id="GO:0046872">
    <property type="term" value="F:metal ion binding"/>
    <property type="evidence" value="ECO:0007669"/>
    <property type="project" value="UniProtKB-KW"/>
</dbReference>
<dbReference type="STRING" id="1963862.B4O97_04955"/>
<comment type="similarity">
    <text evidence="1">Belongs to the HpcH/HpaI aldolase family.</text>
</comment>
<dbReference type="PANTHER" id="PTHR30502:SF0">
    <property type="entry name" value="PHOSPHOENOLPYRUVATE CARBOXYLASE FAMILY PROTEIN"/>
    <property type="match status" value="1"/>
</dbReference>
<protein>
    <recommendedName>
        <fullName evidence="4">HpcH/HpaI aldolase/citrate lyase domain-containing protein</fullName>
    </recommendedName>
</protein>
<dbReference type="Gene3D" id="3.20.20.60">
    <property type="entry name" value="Phosphoenolpyruvate-binding domains"/>
    <property type="match status" value="1"/>
</dbReference>
<reference evidence="5 6" key="1">
    <citation type="submission" date="2017-03" db="EMBL/GenBank/DDBJ databases">
        <title>Draft Genome sequence of Marispirochaeta sp. strain JC444.</title>
        <authorList>
            <person name="Shivani Y."/>
            <person name="Subhash Y."/>
            <person name="Sasikala C."/>
            <person name="Ramana C."/>
        </authorList>
    </citation>
    <scope>NUCLEOTIDE SEQUENCE [LARGE SCALE GENOMIC DNA]</scope>
    <source>
        <strain evidence="5 6">JC444</strain>
    </source>
</reference>
<evidence type="ECO:0000313" key="6">
    <source>
        <dbReference type="Proteomes" id="UP000192343"/>
    </source>
</evidence>
<evidence type="ECO:0000256" key="3">
    <source>
        <dbReference type="ARBA" id="ARBA00023239"/>
    </source>
</evidence>
<dbReference type="InterPro" id="IPR040442">
    <property type="entry name" value="Pyrv_kinase-like_dom_sf"/>
</dbReference>
<dbReference type="Pfam" id="PF03328">
    <property type="entry name" value="HpcH_HpaI"/>
    <property type="match status" value="1"/>
</dbReference>
<accession>A0A1Y1S0Z9</accession>
<evidence type="ECO:0000313" key="5">
    <source>
        <dbReference type="EMBL" id="ORC36976.1"/>
    </source>
</evidence>
<keyword evidence="6" id="KW-1185">Reference proteome</keyword>
<evidence type="ECO:0000256" key="1">
    <source>
        <dbReference type="ARBA" id="ARBA00005568"/>
    </source>
</evidence>
<keyword evidence="3" id="KW-0456">Lyase</keyword>
<dbReference type="RefSeq" id="WP_083048863.1">
    <property type="nucleotide sequence ID" value="NZ_MWQY01000004.1"/>
</dbReference>
<dbReference type="InterPro" id="IPR050251">
    <property type="entry name" value="HpcH-HpaI_aldolase"/>
</dbReference>
<dbReference type="GO" id="GO:0016832">
    <property type="term" value="F:aldehyde-lyase activity"/>
    <property type="evidence" value="ECO:0007669"/>
    <property type="project" value="TreeGrafter"/>
</dbReference>
<dbReference type="GO" id="GO:0005737">
    <property type="term" value="C:cytoplasm"/>
    <property type="evidence" value="ECO:0007669"/>
    <property type="project" value="TreeGrafter"/>
</dbReference>
<name>A0A1Y1S0Z9_9SPIO</name>
<dbReference type="InterPro" id="IPR005000">
    <property type="entry name" value="Aldolase/citrate-lyase_domain"/>
</dbReference>
<proteinExistence type="inferred from homology"/>
<comment type="caution">
    <text evidence="5">The sequence shown here is derived from an EMBL/GenBank/DDBJ whole genome shotgun (WGS) entry which is preliminary data.</text>
</comment>
<dbReference type="PANTHER" id="PTHR30502">
    <property type="entry name" value="2-KETO-3-DEOXY-L-RHAMNONATE ALDOLASE"/>
    <property type="match status" value="1"/>
</dbReference>
<evidence type="ECO:0000259" key="4">
    <source>
        <dbReference type="Pfam" id="PF03328"/>
    </source>
</evidence>
<gene>
    <name evidence="5" type="ORF">B4O97_04955</name>
</gene>
<sequence length="249" mass="26989">MNETVRGLKLAGEKPVIGFGVCLGSVRIAEMVGRSRFDFAMVDLQHSHFDKESATGAIRSLARSNGPAPFGRVAENSPGSINNLLDAGATGIIVPMIESRQEAIRAVESAYYAPLGKRSKSSPAAVFYGDDYYEMINENINVILMIETVSSAEKAEEILSVPGITGCLVGGGDLRYSMMMSNTESEFDSVVSRVSAIAKKNNVAIGLSVGSPQDMKKWRAAGMDFFLLSHDMGLMNNALKEYQREFIEE</sequence>
<dbReference type="SUPFAM" id="SSF51621">
    <property type="entry name" value="Phosphoenolpyruvate/pyruvate domain"/>
    <property type="match status" value="1"/>
</dbReference>
<evidence type="ECO:0000256" key="2">
    <source>
        <dbReference type="ARBA" id="ARBA00022723"/>
    </source>
</evidence>
<dbReference type="Proteomes" id="UP000192343">
    <property type="component" value="Unassembled WGS sequence"/>
</dbReference>
<dbReference type="AlphaFoldDB" id="A0A1Y1S0Z9"/>
<feature type="domain" description="HpcH/HpaI aldolase/citrate lyase" evidence="4">
    <location>
        <begin position="27"/>
        <end position="237"/>
    </location>
</feature>
<dbReference type="InterPro" id="IPR015813">
    <property type="entry name" value="Pyrv/PenolPyrv_kinase-like_dom"/>
</dbReference>
<keyword evidence="2" id="KW-0479">Metal-binding</keyword>
<dbReference type="EMBL" id="MWQY01000004">
    <property type="protein sequence ID" value="ORC36976.1"/>
    <property type="molecule type" value="Genomic_DNA"/>
</dbReference>
<dbReference type="OrthoDB" id="86160at2"/>
<organism evidence="5 6">
    <name type="scientific">Marispirochaeta aestuarii</name>
    <dbReference type="NCBI Taxonomy" id="1963862"/>
    <lineage>
        <taxon>Bacteria</taxon>
        <taxon>Pseudomonadati</taxon>
        <taxon>Spirochaetota</taxon>
        <taxon>Spirochaetia</taxon>
        <taxon>Spirochaetales</taxon>
        <taxon>Spirochaetaceae</taxon>
        <taxon>Marispirochaeta</taxon>
    </lineage>
</organism>